<proteinExistence type="predicted"/>
<protein>
    <submittedName>
        <fullName evidence="1">Uncharacterized protein</fullName>
    </submittedName>
</protein>
<dbReference type="EMBL" id="CADEAL010001424">
    <property type="protein sequence ID" value="CAB1432296.1"/>
    <property type="molecule type" value="Genomic_DNA"/>
</dbReference>
<sequence length="103" mass="11242">MRLLAVAVMEEVPPPLTTGDPPIGSPHASIREQPCLYYGSAAGEETFGLTRFDFGGIYLTVLPLESGAGISWCILGGARAALPLHQRTFTMRKMREMMFVVSR</sequence>
<comment type="caution">
    <text evidence="1">The sequence shown here is derived from an EMBL/GenBank/DDBJ whole genome shotgun (WGS) entry which is preliminary data.</text>
</comment>
<keyword evidence="2" id="KW-1185">Reference proteome</keyword>
<name>A0A9N7ULI0_PLEPL</name>
<dbReference type="Proteomes" id="UP001153269">
    <property type="component" value="Unassembled WGS sequence"/>
</dbReference>
<reference evidence="1" key="1">
    <citation type="submission" date="2020-03" db="EMBL/GenBank/DDBJ databases">
        <authorList>
            <person name="Weist P."/>
        </authorList>
    </citation>
    <scope>NUCLEOTIDE SEQUENCE</scope>
</reference>
<evidence type="ECO:0000313" key="1">
    <source>
        <dbReference type="EMBL" id="CAB1432296.1"/>
    </source>
</evidence>
<gene>
    <name evidence="1" type="ORF">PLEPLA_LOCUS20353</name>
</gene>
<accession>A0A9N7ULI0</accession>
<organism evidence="1 2">
    <name type="scientific">Pleuronectes platessa</name>
    <name type="common">European plaice</name>
    <dbReference type="NCBI Taxonomy" id="8262"/>
    <lineage>
        <taxon>Eukaryota</taxon>
        <taxon>Metazoa</taxon>
        <taxon>Chordata</taxon>
        <taxon>Craniata</taxon>
        <taxon>Vertebrata</taxon>
        <taxon>Euteleostomi</taxon>
        <taxon>Actinopterygii</taxon>
        <taxon>Neopterygii</taxon>
        <taxon>Teleostei</taxon>
        <taxon>Neoteleostei</taxon>
        <taxon>Acanthomorphata</taxon>
        <taxon>Carangaria</taxon>
        <taxon>Pleuronectiformes</taxon>
        <taxon>Pleuronectoidei</taxon>
        <taxon>Pleuronectidae</taxon>
        <taxon>Pleuronectes</taxon>
    </lineage>
</organism>
<dbReference type="AlphaFoldDB" id="A0A9N7ULI0"/>
<evidence type="ECO:0000313" key="2">
    <source>
        <dbReference type="Proteomes" id="UP001153269"/>
    </source>
</evidence>